<dbReference type="EMBL" id="BARU01029159">
    <property type="protein sequence ID" value="GAH63855.1"/>
    <property type="molecule type" value="Genomic_DNA"/>
</dbReference>
<feature type="non-terminal residue" evidence="1">
    <location>
        <position position="267"/>
    </location>
</feature>
<evidence type="ECO:0000313" key="1">
    <source>
        <dbReference type="EMBL" id="GAH63855.1"/>
    </source>
</evidence>
<reference evidence="1" key="1">
    <citation type="journal article" date="2014" name="Front. Microbiol.">
        <title>High frequency of phylogenetically diverse reductive dehalogenase-homologous genes in deep subseafloor sedimentary metagenomes.</title>
        <authorList>
            <person name="Kawai M."/>
            <person name="Futagami T."/>
            <person name="Toyoda A."/>
            <person name="Takaki Y."/>
            <person name="Nishi S."/>
            <person name="Hori S."/>
            <person name="Arai W."/>
            <person name="Tsubouchi T."/>
            <person name="Morono Y."/>
            <person name="Uchiyama I."/>
            <person name="Ito T."/>
            <person name="Fujiyama A."/>
            <person name="Inagaki F."/>
            <person name="Takami H."/>
        </authorList>
    </citation>
    <scope>NUCLEOTIDE SEQUENCE</scope>
    <source>
        <strain evidence="1">Expedition CK06-06</strain>
    </source>
</reference>
<name>X1I3H0_9ZZZZ</name>
<comment type="caution">
    <text evidence="1">The sequence shown here is derived from an EMBL/GenBank/DDBJ whole genome shotgun (WGS) entry which is preliminary data.</text>
</comment>
<proteinExistence type="predicted"/>
<dbReference type="AlphaFoldDB" id="X1I3H0"/>
<accession>X1I3H0</accession>
<sequence length="267" mass="28297">VRGQITNVAGLVLTLNLGVAGANGAMADIAVGDVIVQRGNSTESERQALIYTTVSDADAPFKRTMTGIDSLAAFNDLDNVVWQDGDLTSLASHDIVPAAPGYGLYSTNAYLSGTIVSGGDEHKTDDWSTTGITLAADGSIHTPNFYVNVGGEIGLRQVESVLFKIDGENRGIKMSGSNIWENEIDNDDAGILKINWQGYDGGATRYRDFGIGNGKNALMMYFLGSTDMVSVYSTIVLEKGRIPAGHLHGGTVTYNEIFDALAPAIPD</sequence>
<protein>
    <submittedName>
        <fullName evidence="1">Uncharacterized protein</fullName>
    </submittedName>
</protein>
<gene>
    <name evidence="1" type="ORF">S03H2_46446</name>
</gene>
<feature type="non-terminal residue" evidence="1">
    <location>
        <position position="1"/>
    </location>
</feature>
<organism evidence="1">
    <name type="scientific">marine sediment metagenome</name>
    <dbReference type="NCBI Taxonomy" id="412755"/>
    <lineage>
        <taxon>unclassified sequences</taxon>
        <taxon>metagenomes</taxon>
        <taxon>ecological metagenomes</taxon>
    </lineage>
</organism>